<evidence type="ECO:0008006" key="4">
    <source>
        <dbReference type="Google" id="ProtNLM"/>
    </source>
</evidence>
<keyword evidence="3" id="KW-1185">Reference proteome</keyword>
<feature type="transmembrane region" description="Helical" evidence="1">
    <location>
        <begin position="141"/>
        <end position="159"/>
    </location>
</feature>
<feature type="transmembrane region" description="Helical" evidence="1">
    <location>
        <begin position="63"/>
        <end position="83"/>
    </location>
</feature>
<dbReference type="Proteomes" id="UP001501725">
    <property type="component" value="Unassembled WGS sequence"/>
</dbReference>
<organism evidence="2 3">
    <name type="scientific">Flaviaesturariibacter amylovorans</name>
    <dbReference type="NCBI Taxonomy" id="1084520"/>
    <lineage>
        <taxon>Bacteria</taxon>
        <taxon>Pseudomonadati</taxon>
        <taxon>Bacteroidota</taxon>
        <taxon>Chitinophagia</taxon>
        <taxon>Chitinophagales</taxon>
        <taxon>Chitinophagaceae</taxon>
        <taxon>Flaviaestuariibacter</taxon>
    </lineage>
</organism>
<evidence type="ECO:0000313" key="2">
    <source>
        <dbReference type="EMBL" id="GAA4334604.1"/>
    </source>
</evidence>
<feature type="transmembrane region" description="Helical" evidence="1">
    <location>
        <begin position="114"/>
        <end position="135"/>
    </location>
</feature>
<evidence type="ECO:0000256" key="1">
    <source>
        <dbReference type="SAM" id="Phobius"/>
    </source>
</evidence>
<accession>A0ABP8H5N6</accession>
<gene>
    <name evidence="2" type="ORF">GCM10023184_28810</name>
</gene>
<feature type="transmembrane region" description="Helical" evidence="1">
    <location>
        <begin position="194"/>
        <end position="212"/>
    </location>
</feature>
<feature type="transmembrane region" description="Helical" evidence="1">
    <location>
        <begin position="36"/>
        <end position="54"/>
    </location>
</feature>
<feature type="transmembrane region" description="Helical" evidence="1">
    <location>
        <begin position="257"/>
        <end position="280"/>
    </location>
</feature>
<protein>
    <recommendedName>
        <fullName evidence="4">NnrS family protein</fullName>
    </recommendedName>
</protein>
<keyword evidence="1" id="KW-1133">Transmembrane helix</keyword>
<comment type="caution">
    <text evidence="2">The sequence shown here is derived from an EMBL/GenBank/DDBJ whole genome shotgun (WGS) entry which is preliminary data.</text>
</comment>
<keyword evidence="1" id="KW-0812">Transmembrane</keyword>
<keyword evidence="1" id="KW-0472">Membrane</keyword>
<proteinExistence type="predicted"/>
<evidence type="ECO:0000313" key="3">
    <source>
        <dbReference type="Proteomes" id="UP001501725"/>
    </source>
</evidence>
<reference evidence="3" key="1">
    <citation type="journal article" date="2019" name="Int. J. Syst. Evol. Microbiol.">
        <title>The Global Catalogue of Microorganisms (GCM) 10K type strain sequencing project: providing services to taxonomists for standard genome sequencing and annotation.</title>
        <authorList>
            <consortium name="The Broad Institute Genomics Platform"/>
            <consortium name="The Broad Institute Genome Sequencing Center for Infectious Disease"/>
            <person name="Wu L."/>
            <person name="Ma J."/>
        </authorList>
    </citation>
    <scope>NUCLEOTIDE SEQUENCE [LARGE SCALE GENOMIC DNA]</scope>
    <source>
        <strain evidence="3">JCM 17919</strain>
    </source>
</reference>
<feature type="transmembrane region" description="Helical" evidence="1">
    <location>
        <begin position="320"/>
        <end position="338"/>
    </location>
</feature>
<feature type="transmembrane region" description="Helical" evidence="1">
    <location>
        <begin position="287"/>
        <end position="308"/>
    </location>
</feature>
<dbReference type="RefSeq" id="WP_345256454.1">
    <property type="nucleotide sequence ID" value="NZ_BAABGY010000008.1"/>
</dbReference>
<feature type="transmembrane region" description="Helical" evidence="1">
    <location>
        <begin position="171"/>
        <end position="188"/>
    </location>
</feature>
<sequence length="349" mass="38066">MKLVLAALPLVLFSLLAAVWSGWSRAGFELPLSAAAGQHGNLMVNCFLASLIMLERAVIFRQWWVRLLPLLNAAALVLFIAALPRAAGYLLLAGSVGFAALCAWLLQRHRELHYFVFLVGATALVTANVVVLQTGSYPAAAGWWFAFLLLTIVAERLELSKFLPRTDLQRWLLLICLGFIPAALLLPAPAGTALFSGALVAIGAWLLRFDMARRSVRLPGAHRYSALLLLTGFCWLPLSALFLVLQARLPFGYDAALHSFFIGFVFAMIFSHAPVILPAVLKKRLQIYHPVLYVWFLVLQLSLLVRIGADVTGSTHARQWASVVNGIVITGFIATVGIRTGQQLGSGKA</sequence>
<dbReference type="EMBL" id="BAABGY010000008">
    <property type="protein sequence ID" value="GAA4334604.1"/>
    <property type="molecule type" value="Genomic_DNA"/>
</dbReference>
<feature type="transmembrane region" description="Helical" evidence="1">
    <location>
        <begin position="224"/>
        <end position="245"/>
    </location>
</feature>
<name>A0ABP8H5N6_9BACT</name>
<feature type="transmembrane region" description="Helical" evidence="1">
    <location>
        <begin position="89"/>
        <end position="107"/>
    </location>
</feature>